<comment type="caution">
    <text evidence="3">The sequence shown here is derived from an EMBL/GenBank/DDBJ whole genome shotgun (WGS) entry which is preliminary data.</text>
</comment>
<dbReference type="AlphaFoldDB" id="A0A5J4RBY7"/>
<sequence length="172" mass="19874">MLKRIVLGIMLVLPVGIFAQTLKFGHVSSQEILVVMPEVTKAQTELQSLEKKYTDEIQRTNEEFQKKYQEFLQVMDSLPQNISERRQKELQDMSQRSQQFQQDAQETMQQKQQELMNPIYQKLDNAIKVVGEAQGVIYVFDISRTAIPYVNANQSIDITPLVKTELGIKNPK</sequence>
<evidence type="ECO:0000256" key="1">
    <source>
        <dbReference type="ARBA" id="ARBA00009091"/>
    </source>
</evidence>
<organism evidence="3">
    <name type="scientific">termite gut metagenome</name>
    <dbReference type="NCBI Taxonomy" id="433724"/>
    <lineage>
        <taxon>unclassified sequences</taxon>
        <taxon>metagenomes</taxon>
        <taxon>organismal metagenomes</taxon>
    </lineage>
</organism>
<proteinExistence type="inferred from homology"/>
<dbReference type="InterPro" id="IPR024930">
    <property type="entry name" value="Skp_dom_sf"/>
</dbReference>
<gene>
    <name evidence="3" type="ORF">EZS27_020195</name>
</gene>
<accession>A0A5J4RBY7</accession>
<dbReference type="InterPro" id="IPR005632">
    <property type="entry name" value="Chaperone_Skp"/>
</dbReference>
<dbReference type="SMART" id="SM00935">
    <property type="entry name" value="OmpH"/>
    <property type="match status" value="1"/>
</dbReference>
<dbReference type="PANTHER" id="PTHR35089">
    <property type="entry name" value="CHAPERONE PROTEIN SKP"/>
    <property type="match status" value="1"/>
</dbReference>
<evidence type="ECO:0008006" key="4">
    <source>
        <dbReference type="Google" id="ProtNLM"/>
    </source>
</evidence>
<dbReference type="GO" id="GO:0050821">
    <property type="term" value="P:protein stabilization"/>
    <property type="evidence" value="ECO:0007669"/>
    <property type="project" value="TreeGrafter"/>
</dbReference>
<evidence type="ECO:0000256" key="2">
    <source>
        <dbReference type="ARBA" id="ARBA00022729"/>
    </source>
</evidence>
<dbReference type="PANTHER" id="PTHR35089:SF1">
    <property type="entry name" value="CHAPERONE PROTEIN SKP"/>
    <property type="match status" value="1"/>
</dbReference>
<dbReference type="Gene3D" id="3.30.910.20">
    <property type="entry name" value="Skp domain"/>
    <property type="match status" value="1"/>
</dbReference>
<reference evidence="3" key="1">
    <citation type="submission" date="2019-03" db="EMBL/GenBank/DDBJ databases">
        <title>Single cell metagenomics reveals metabolic interactions within the superorganism composed of flagellate Streblomastix strix and complex community of Bacteroidetes bacteria on its surface.</title>
        <authorList>
            <person name="Treitli S.C."/>
            <person name="Kolisko M."/>
            <person name="Husnik F."/>
            <person name="Keeling P."/>
            <person name="Hampl V."/>
        </authorList>
    </citation>
    <scope>NUCLEOTIDE SEQUENCE</scope>
    <source>
        <strain evidence="3">STM</strain>
    </source>
</reference>
<comment type="similarity">
    <text evidence="1">Belongs to the Skp family.</text>
</comment>
<dbReference type="GO" id="GO:0005829">
    <property type="term" value="C:cytosol"/>
    <property type="evidence" value="ECO:0007669"/>
    <property type="project" value="TreeGrafter"/>
</dbReference>
<dbReference type="EMBL" id="SNRY01001406">
    <property type="protein sequence ID" value="KAA6331169.1"/>
    <property type="molecule type" value="Genomic_DNA"/>
</dbReference>
<name>A0A5J4RBY7_9ZZZZ</name>
<dbReference type="GO" id="GO:0051082">
    <property type="term" value="F:unfolded protein binding"/>
    <property type="evidence" value="ECO:0007669"/>
    <property type="project" value="InterPro"/>
</dbReference>
<keyword evidence="2" id="KW-0732">Signal</keyword>
<dbReference type="SUPFAM" id="SSF111384">
    <property type="entry name" value="OmpH-like"/>
    <property type="match status" value="1"/>
</dbReference>
<protein>
    <recommendedName>
        <fullName evidence="4">Chaperone protein Skp</fullName>
    </recommendedName>
</protein>
<evidence type="ECO:0000313" key="3">
    <source>
        <dbReference type="EMBL" id="KAA6331169.1"/>
    </source>
</evidence>
<dbReference type="Pfam" id="PF03938">
    <property type="entry name" value="OmpH"/>
    <property type="match status" value="1"/>
</dbReference>